<proteinExistence type="predicted"/>
<dbReference type="EMBL" id="CAAHFG010000001">
    <property type="protein sequence ID" value="VGO14381.1"/>
    <property type="molecule type" value="Genomic_DNA"/>
</dbReference>
<dbReference type="InterPro" id="IPR029063">
    <property type="entry name" value="SAM-dependent_MTases_sf"/>
</dbReference>
<dbReference type="Proteomes" id="UP000366872">
    <property type="component" value="Unassembled WGS sequence"/>
</dbReference>
<dbReference type="GO" id="GO:0032259">
    <property type="term" value="P:methylation"/>
    <property type="evidence" value="ECO:0007669"/>
    <property type="project" value="UniProtKB-KW"/>
</dbReference>
<keyword evidence="3" id="KW-0949">S-adenosyl-L-methionine</keyword>
<dbReference type="GO" id="GO:0008119">
    <property type="term" value="F:thiopurine S-methyltransferase activity"/>
    <property type="evidence" value="ECO:0007669"/>
    <property type="project" value="TreeGrafter"/>
</dbReference>
<dbReference type="Pfam" id="PF05724">
    <property type="entry name" value="TPMT"/>
    <property type="match status" value="1"/>
</dbReference>
<organism evidence="4 5">
    <name type="scientific">Pontiella desulfatans</name>
    <dbReference type="NCBI Taxonomy" id="2750659"/>
    <lineage>
        <taxon>Bacteria</taxon>
        <taxon>Pseudomonadati</taxon>
        <taxon>Kiritimatiellota</taxon>
        <taxon>Kiritimatiellia</taxon>
        <taxon>Kiritimatiellales</taxon>
        <taxon>Pontiellaceae</taxon>
        <taxon>Pontiella</taxon>
    </lineage>
</organism>
<dbReference type="CDD" id="cd02440">
    <property type="entry name" value="AdoMet_MTases"/>
    <property type="match status" value="1"/>
</dbReference>
<dbReference type="SUPFAM" id="SSF53335">
    <property type="entry name" value="S-adenosyl-L-methionine-dependent methyltransferases"/>
    <property type="match status" value="1"/>
</dbReference>
<gene>
    <name evidence="4" type="ORF">PDESU_02942</name>
</gene>
<name>A0A6C2U4B0_PONDE</name>
<evidence type="ECO:0000313" key="4">
    <source>
        <dbReference type="EMBL" id="VGO14381.1"/>
    </source>
</evidence>
<keyword evidence="1" id="KW-0489">Methyltransferase</keyword>
<dbReference type="PANTHER" id="PTHR10259:SF11">
    <property type="entry name" value="THIOPURINE S-METHYLTRANSFERASE"/>
    <property type="match status" value="1"/>
</dbReference>
<dbReference type="RefSeq" id="WP_222847184.1">
    <property type="nucleotide sequence ID" value="NZ_CAAHFG010000001.1"/>
</dbReference>
<protein>
    <submittedName>
        <fullName evidence="4">Uncharacterized protein</fullName>
    </submittedName>
</protein>
<sequence length="196" mass="21260">MESRFEERYQSGDLPWDHGMVDFNLVETVAGAGIKPCRVLDIGCGTGDNAIWLAEQGFDVVGCDLSTTAVRFANAKAEIAGARCHFIVADFLAGHMPSVPFGFAFDRGCLHSIPDALGRKAFAERVGGLLEQGGLWLSLVGNADEPKRDVGPPQLSAVELASFVEPYFEILSLKSGLFGSDQQTPPRAWICLMRKR</sequence>
<evidence type="ECO:0000256" key="3">
    <source>
        <dbReference type="ARBA" id="ARBA00022691"/>
    </source>
</evidence>
<dbReference type="Gene3D" id="3.40.50.150">
    <property type="entry name" value="Vaccinia Virus protein VP39"/>
    <property type="match status" value="1"/>
</dbReference>
<accession>A0A6C2U4B0</accession>
<evidence type="ECO:0000313" key="5">
    <source>
        <dbReference type="Proteomes" id="UP000366872"/>
    </source>
</evidence>
<dbReference type="AlphaFoldDB" id="A0A6C2U4B0"/>
<reference evidence="4 5" key="1">
    <citation type="submission" date="2019-04" db="EMBL/GenBank/DDBJ databases">
        <authorList>
            <person name="Van Vliet M D."/>
        </authorList>
    </citation>
    <scope>NUCLEOTIDE SEQUENCE [LARGE SCALE GENOMIC DNA]</scope>
    <source>
        <strain evidence="4 5">F1</strain>
    </source>
</reference>
<dbReference type="InterPro" id="IPR008854">
    <property type="entry name" value="TPMT"/>
</dbReference>
<keyword evidence="5" id="KW-1185">Reference proteome</keyword>
<dbReference type="PANTHER" id="PTHR10259">
    <property type="entry name" value="THIOPURINE S-METHYLTRANSFERASE"/>
    <property type="match status" value="1"/>
</dbReference>
<evidence type="ECO:0000256" key="2">
    <source>
        <dbReference type="ARBA" id="ARBA00022679"/>
    </source>
</evidence>
<dbReference type="PROSITE" id="PS51585">
    <property type="entry name" value="SAM_MT_TPMT"/>
    <property type="match status" value="1"/>
</dbReference>
<keyword evidence="2" id="KW-0808">Transferase</keyword>
<evidence type="ECO:0000256" key="1">
    <source>
        <dbReference type="ARBA" id="ARBA00022603"/>
    </source>
</evidence>